<organism evidence="1 2">
    <name type="scientific">Lophium mytilinum</name>
    <dbReference type="NCBI Taxonomy" id="390894"/>
    <lineage>
        <taxon>Eukaryota</taxon>
        <taxon>Fungi</taxon>
        <taxon>Dikarya</taxon>
        <taxon>Ascomycota</taxon>
        <taxon>Pezizomycotina</taxon>
        <taxon>Dothideomycetes</taxon>
        <taxon>Pleosporomycetidae</taxon>
        <taxon>Mytilinidiales</taxon>
        <taxon>Mytilinidiaceae</taxon>
        <taxon>Lophium</taxon>
    </lineage>
</organism>
<keyword evidence="2" id="KW-1185">Reference proteome</keyword>
<reference evidence="1" key="1">
    <citation type="journal article" date="2020" name="Stud. Mycol.">
        <title>101 Dothideomycetes genomes: a test case for predicting lifestyles and emergence of pathogens.</title>
        <authorList>
            <person name="Haridas S."/>
            <person name="Albert R."/>
            <person name="Binder M."/>
            <person name="Bloem J."/>
            <person name="Labutti K."/>
            <person name="Salamov A."/>
            <person name="Andreopoulos B."/>
            <person name="Baker S."/>
            <person name="Barry K."/>
            <person name="Bills G."/>
            <person name="Bluhm B."/>
            <person name="Cannon C."/>
            <person name="Castanera R."/>
            <person name="Culley D."/>
            <person name="Daum C."/>
            <person name="Ezra D."/>
            <person name="Gonzalez J."/>
            <person name="Henrissat B."/>
            <person name="Kuo A."/>
            <person name="Liang C."/>
            <person name="Lipzen A."/>
            <person name="Lutzoni F."/>
            <person name="Magnuson J."/>
            <person name="Mondo S."/>
            <person name="Nolan M."/>
            <person name="Ohm R."/>
            <person name="Pangilinan J."/>
            <person name="Park H.-J."/>
            <person name="Ramirez L."/>
            <person name="Alfaro M."/>
            <person name="Sun H."/>
            <person name="Tritt A."/>
            <person name="Yoshinaga Y."/>
            <person name="Zwiers L.-H."/>
            <person name="Turgeon B."/>
            <person name="Goodwin S."/>
            <person name="Spatafora J."/>
            <person name="Crous P."/>
            <person name="Grigoriev I."/>
        </authorList>
    </citation>
    <scope>NUCLEOTIDE SEQUENCE</scope>
    <source>
        <strain evidence="1">CBS 269.34</strain>
    </source>
</reference>
<proteinExistence type="predicted"/>
<dbReference type="AlphaFoldDB" id="A0A6A6QD05"/>
<evidence type="ECO:0000313" key="2">
    <source>
        <dbReference type="Proteomes" id="UP000799750"/>
    </source>
</evidence>
<accession>A0A6A6QD05</accession>
<evidence type="ECO:0000313" key="1">
    <source>
        <dbReference type="EMBL" id="KAF2489969.1"/>
    </source>
</evidence>
<dbReference type="Proteomes" id="UP000799750">
    <property type="component" value="Unassembled WGS sequence"/>
</dbReference>
<dbReference type="EMBL" id="MU004198">
    <property type="protein sequence ID" value="KAF2489969.1"/>
    <property type="molecule type" value="Genomic_DNA"/>
</dbReference>
<protein>
    <submittedName>
        <fullName evidence="1">Uncharacterized protein</fullName>
    </submittedName>
</protein>
<gene>
    <name evidence="1" type="ORF">BU16DRAFT_544312</name>
</gene>
<name>A0A6A6QD05_9PEZI</name>
<sequence>MPKSYYLCRLPSRVWVGRRASRGPFPHTYHRLTYNRLSENAASPLELSNLFLNQYLTYPGSLFQFEGTISYLHWLRGANPAVAPGDDKLDEWLYSYAAAYVPDRKAARDKPVPYTIWRGQDNGQEMKELFDDDMRADTAVITPDRLEMVVRHRVVYQPVDALAYSKYEHGNVKDCAVQISFVMSTCSTVYQAAKPCKGDAVVVHIDIPACAPGLSRQALVARQNVSFRDWSLRPLRRPVGQPADAPGHAPVLGLNNEDEFQSQVLRDFRFLEVWTLYRDQCLWGNRGSVTKGWHVDRLVQEVEKELGLGARSRFYSAQDGSTLRDREDWDLFCVLKLYSTLVQPGAPLHSLSTQNRLDHIDGVLRIVRGLRYKYNTSRRGRMARFIEGIRPSLEYPAKSEAILGRTASGNATPTLGPNNTTISDITGFFDRDSFVDSGNQYEFHAEKPGPKRRSATRSKVEDYRAKELIGETEDELRFAIDRLRATLDPAVDAIFKGILKLTGQTRNDQQQY</sequence>